<reference evidence="1" key="1">
    <citation type="submission" date="2021-06" db="EMBL/GenBank/DDBJ databases">
        <authorList>
            <person name="Kallberg Y."/>
            <person name="Tangrot J."/>
            <person name="Rosling A."/>
        </authorList>
    </citation>
    <scope>NUCLEOTIDE SEQUENCE</scope>
    <source>
        <strain evidence="1">CL356</strain>
    </source>
</reference>
<feature type="non-terminal residue" evidence="1">
    <location>
        <position position="1"/>
    </location>
</feature>
<name>A0ACA9R8S6_9GLOM</name>
<feature type="non-terminal residue" evidence="1">
    <location>
        <position position="147"/>
    </location>
</feature>
<sequence>TIEGFITKDDQQIRDSLEPGLSADLLITAMTEHPQFFYESATNDYPEVSYTAGPESFLISGEKDDLSSDSAHNDKDLNSLSINPHPSKRRKTSISESIPRRNSQNTNFDGLKSQPGFACLYPQCNKTFARLYNLKSHQRTHSTDRPF</sequence>
<proteinExistence type="predicted"/>
<evidence type="ECO:0000313" key="1">
    <source>
        <dbReference type="EMBL" id="CAG8780884.1"/>
    </source>
</evidence>
<keyword evidence="2" id="KW-1185">Reference proteome</keyword>
<gene>
    <name evidence="1" type="ORF">ACOLOM_LOCUS14313</name>
</gene>
<organism evidence="1 2">
    <name type="scientific">Acaulospora colombiana</name>
    <dbReference type="NCBI Taxonomy" id="27376"/>
    <lineage>
        <taxon>Eukaryota</taxon>
        <taxon>Fungi</taxon>
        <taxon>Fungi incertae sedis</taxon>
        <taxon>Mucoromycota</taxon>
        <taxon>Glomeromycotina</taxon>
        <taxon>Glomeromycetes</taxon>
        <taxon>Diversisporales</taxon>
        <taxon>Acaulosporaceae</taxon>
        <taxon>Acaulospora</taxon>
    </lineage>
</organism>
<evidence type="ECO:0000313" key="2">
    <source>
        <dbReference type="Proteomes" id="UP000789525"/>
    </source>
</evidence>
<dbReference type="EMBL" id="CAJVPT010071669">
    <property type="protein sequence ID" value="CAG8780884.1"/>
    <property type="molecule type" value="Genomic_DNA"/>
</dbReference>
<dbReference type="Proteomes" id="UP000789525">
    <property type="component" value="Unassembled WGS sequence"/>
</dbReference>
<comment type="caution">
    <text evidence="1">The sequence shown here is derived from an EMBL/GenBank/DDBJ whole genome shotgun (WGS) entry which is preliminary data.</text>
</comment>
<accession>A0ACA9R8S6</accession>
<protein>
    <submittedName>
        <fullName evidence="1">15393_t:CDS:1</fullName>
    </submittedName>
</protein>